<feature type="region of interest" description="Disordered" evidence="1">
    <location>
        <begin position="1"/>
        <end position="63"/>
    </location>
</feature>
<organism evidence="2">
    <name type="scientific">Uncultured Desulfatiglans sp</name>
    <dbReference type="NCBI Taxonomy" id="1748965"/>
    <lineage>
        <taxon>Bacteria</taxon>
        <taxon>Pseudomonadati</taxon>
        <taxon>Thermodesulfobacteriota</taxon>
        <taxon>Desulfobacteria</taxon>
        <taxon>Desulfatiglandales</taxon>
        <taxon>Desulfatiglandaceae</taxon>
        <taxon>Desulfatiglans</taxon>
        <taxon>environmental samples</taxon>
    </lineage>
</organism>
<feature type="compositionally biased region" description="Polar residues" evidence="1">
    <location>
        <begin position="52"/>
        <end position="63"/>
    </location>
</feature>
<sequence>MKSSWKVVGHPAKGTQRLVRPSGAGFESGMPVHLKGTGKRKTQHTPGHGSQAVETSLIKNGAF</sequence>
<gene>
    <name evidence="2" type="ORF">TRIP_B200160</name>
</gene>
<evidence type="ECO:0000313" key="2">
    <source>
        <dbReference type="EMBL" id="VBB42020.1"/>
    </source>
</evidence>
<evidence type="ECO:0000256" key="1">
    <source>
        <dbReference type="SAM" id="MobiDB-lite"/>
    </source>
</evidence>
<protein>
    <submittedName>
        <fullName evidence="2">Uncharacterized protein</fullName>
    </submittedName>
</protein>
<dbReference type="AlphaFoldDB" id="A0A653A1W5"/>
<reference evidence="2" key="1">
    <citation type="submission" date="2018-07" db="EMBL/GenBank/DDBJ databases">
        <authorList>
            <consortium name="Genoscope - CEA"/>
            <person name="William W."/>
        </authorList>
    </citation>
    <scope>NUCLEOTIDE SEQUENCE</scope>
    <source>
        <strain evidence="2">IK1</strain>
    </source>
</reference>
<dbReference type="EMBL" id="UPXX01000013">
    <property type="protein sequence ID" value="VBB42020.1"/>
    <property type="molecule type" value="Genomic_DNA"/>
</dbReference>
<proteinExistence type="predicted"/>
<name>A0A653A1W5_UNCDX</name>
<accession>A0A653A1W5</accession>